<dbReference type="EMBL" id="SNYJ01000029">
    <property type="protein sequence ID" value="TDQ33746.1"/>
    <property type="molecule type" value="Genomic_DNA"/>
</dbReference>
<gene>
    <name evidence="1" type="ORF">EV213_12912</name>
</gene>
<name>A0A4R6TPF1_9BACI</name>
<dbReference type="RefSeq" id="WP_166639434.1">
    <property type="nucleotide sequence ID" value="NZ_SNYJ01000029.1"/>
</dbReference>
<accession>A0A4R6TPF1</accession>
<dbReference type="AlphaFoldDB" id="A0A4R6TPF1"/>
<keyword evidence="2" id="KW-1185">Reference proteome</keyword>
<organism evidence="1 2">
    <name type="scientific">Aureibacillus halotolerans</name>
    <dbReference type="NCBI Taxonomy" id="1508390"/>
    <lineage>
        <taxon>Bacteria</taxon>
        <taxon>Bacillati</taxon>
        <taxon>Bacillota</taxon>
        <taxon>Bacilli</taxon>
        <taxon>Bacillales</taxon>
        <taxon>Bacillaceae</taxon>
        <taxon>Aureibacillus</taxon>
    </lineage>
</organism>
<evidence type="ECO:0000313" key="2">
    <source>
        <dbReference type="Proteomes" id="UP000295632"/>
    </source>
</evidence>
<comment type="caution">
    <text evidence="1">The sequence shown here is derived from an EMBL/GenBank/DDBJ whole genome shotgun (WGS) entry which is preliminary data.</text>
</comment>
<reference evidence="1 2" key="1">
    <citation type="submission" date="2019-03" db="EMBL/GenBank/DDBJ databases">
        <title>Genomic Encyclopedia of Type Strains, Phase IV (KMG-IV): sequencing the most valuable type-strain genomes for metagenomic binning, comparative biology and taxonomic classification.</title>
        <authorList>
            <person name="Goeker M."/>
        </authorList>
    </citation>
    <scope>NUCLEOTIDE SEQUENCE [LARGE SCALE GENOMIC DNA]</scope>
    <source>
        <strain evidence="1 2">DSM 28697</strain>
    </source>
</reference>
<dbReference type="Proteomes" id="UP000295632">
    <property type="component" value="Unassembled WGS sequence"/>
</dbReference>
<protein>
    <submittedName>
        <fullName evidence="1">Uncharacterized protein</fullName>
    </submittedName>
</protein>
<evidence type="ECO:0000313" key="1">
    <source>
        <dbReference type="EMBL" id="TDQ33746.1"/>
    </source>
</evidence>
<proteinExistence type="predicted"/>
<sequence>MYSGRDFSELFMISKRQWSDEELRYSHTACQQMLPYLNVEGLSLYKQLIKEQLERER</sequence>